<feature type="transmembrane region" description="Helical" evidence="1">
    <location>
        <begin position="85"/>
        <end position="107"/>
    </location>
</feature>
<feature type="transmembrane region" description="Helical" evidence="1">
    <location>
        <begin position="119"/>
        <end position="138"/>
    </location>
</feature>
<dbReference type="InterPro" id="IPR012429">
    <property type="entry name" value="HGSNAT_cat"/>
</dbReference>
<evidence type="ECO:0000256" key="1">
    <source>
        <dbReference type="SAM" id="Phobius"/>
    </source>
</evidence>
<name>A0ABV8SYF8_9GAMM</name>
<organism evidence="3 4">
    <name type="scientific">Steroidobacter flavus</name>
    <dbReference type="NCBI Taxonomy" id="1842136"/>
    <lineage>
        <taxon>Bacteria</taxon>
        <taxon>Pseudomonadati</taxon>
        <taxon>Pseudomonadota</taxon>
        <taxon>Gammaproteobacteria</taxon>
        <taxon>Steroidobacterales</taxon>
        <taxon>Steroidobacteraceae</taxon>
        <taxon>Steroidobacter</taxon>
    </lineage>
</organism>
<keyword evidence="1" id="KW-1133">Transmembrane helix</keyword>
<keyword evidence="1" id="KW-0472">Membrane</keyword>
<reference evidence="4" key="1">
    <citation type="journal article" date="2019" name="Int. J. Syst. Evol. Microbiol.">
        <title>The Global Catalogue of Microorganisms (GCM) 10K type strain sequencing project: providing services to taxonomists for standard genome sequencing and annotation.</title>
        <authorList>
            <consortium name="The Broad Institute Genomics Platform"/>
            <consortium name="The Broad Institute Genome Sequencing Center for Infectious Disease"/>
            <person name="Wu L."/>
            <person name="Ma J."/>
        </authorList>
    </citation>
    <scope>NUCLEOTIDE SEQUENCE [LARGE SCALE GENOMIC DNA]</scope>
    <source>
        <strain evidence="4">CGMCC 1.10759</strain>
    </source>
</reference>
<feature type="transmembrane region" description="Helical" evidence="1">
    <location>
        <begin position="171"/>
        <end position="196"/>
    </location>
</feature>
<feature type="domain" description="Heparan-alpha-glucosaminide N-acetyltransferase catalytic" evidence="2">
    <location>
        <begin position="37"/>
        <end position="256"/>
    </location>
</feature>
<evidence type="ECO:0000259" key="2">
    <source>
        <dbReference type="Pfam" id="PF07786"/>
    </source>
</evidence>
<feature type="transmembrane region" description="Helical" evidence="1">
    <location>
        <begin position="335"/>
        <end position="362"/>
    </location>
</feature>
<keyword evidence="1" id="KW-0812">Transmembrane</keyword>
<dbReference type="PANTHER" id="PTHR40407">
    <property type="entry name" value="MEMBRANE PROTEIN-LIKE PROTEIN"/>
    <property type="match status" value="1"/>
</dbReference>
<keyword evidence="4" id="KW-1185">Reference proteome</keyword>
<dbReference type="Proteomes" id="UP001595904">
    <property type="component" value="Unassembled WGS sequence"/>
</dbReference>
<evidence type="ECO:0000313" key="3">
    <source>
        <dbReference type="EMBL" id="MFC4311489.1"/>
    </source>
</evidence>
<accession>A0ABV8SYF8</accession>
<dbReference type="EMBL" id="JBHSDU010000003">
    <property type="protein sequence ID" value="MFC4311489.1"/>
    <property type="molecule type" value="Genomic_DNA"/>
</dbReference>
<feature type="transmembrane region" description="Helical" evidence="1">
    <location>
        <begin position="249"/>
        <end position="266"/>
    </location>
</feature>
<feature type="transmembrane region" description="Helical" evidence="1">
    <location>
        <begin position="382"/>
        <end position="402"/>
    </location>
</feature>
<dbReference type="Pfam" id="PF07786">
    <property type="entry name" value="HGSNAT_cat"/>
    <property type="match status" value="1"/>
</dbReference>
<proteinExistence type="predicted"/>
<feature type="transmembrane region" description="Helical" evidence="1">
    <location>
        <begin position="297"/>
        <end position="315"/>
    </location>
</feature>
<dbReference type="RefSeq" id="WP_380599879.1">
    <property type="nucleotide sequence ID" value="NZ_JBHSDU010000003.1"/>
</dbReference>
<gene>
    <name evidence="3" type="ORF">ACFPN2_20480</name>
</gene>
<feature type="transmembrane region" description="Helical" evidence="1">
    <location>
        <begin position="144"/>
        <end position="164"/>
    </location>
</feature>
<evidence type="ECO:0000313" key="4">
    <source>
        <dbReference type="Proteomes" id="UP001595904"/>
    </source>
</evidence>
<comment type="caution">
    <text evidence="3">The sequence shown here is derived from an EMBL/GenBank/DDBJ whole genome shotgun (WGS) entry which is preliminary data.</text>
</comment>
<protein>
    <submittedName>
        <fullName evidence="3">DUF1624 domain-containing protein</fullName>
    </submittedName>
</protein>
<feature type="transmembrane region" description="Helical" evidence="1">
    <location>
        <begin position="216"/>
        <end position="237"/>
    </location>
</feature>
<sequence length="416" mass="45977">MDPSAQASVAPEFVDAPARSASSTTNQVALTRAGALRLDAIDLLRGLVIVLMVLDHVRDYVHAQTFVISPTDLTQTNPLLFMTRWVTHLCAPTFVFLAGVSIFMQRANGKEPGALSRFLLTRGLWLILLEFTLVGFGFNWGPPVAFAQVIWAIGASMVLMSLVVRLPASAVLGLGAAIVVGHQLVASMIDAAQLGPWTQAWFFTMQPGPTLFLRGYIPYPVIPWFGVMCLGYGFGFIFRQAPEQRRRSVWMLALSFLMAFVVLRAINGYGDPAPWSVQSSPIMTVLSFINVSKYPPSLMYVLVTLGVSMLLFLALDKLAAPLQRFLLAFGRTSLFTYVLHVYLAHSVAMLIGVLGGLSASYYLDFLARFGGATTGQGYELPIVYGVWLAVVLMLYPISSWFARVKRERRDWWLSYL</sequence>
<dbReference type="PANTHER" id="PTHR40407:SF1">
    <property type="entry name" value="HEPARAN-ALPHA-GLUCOSAMINIDE N-ACETYLTRANSFERASE CATALYTIC DOMAIN-CONTAINING PROTEIN"/>
    <property type="match status" value="1"/>
</dbReference>